<name>Q2HW08_MEDTR</name>
<reference evidence="1" key="2">
    <citation type="submission" date="2007-03" db="EMBL/GenBank/DDBJ databases">
        <authorList>
            <consortium name="The International Medicago Genome Annotation Group"/>
        </authorList>
    </citation>
    <scope>NUCLEOTIDE SEQUENCE</scope>
</reference>
<sequence>MYLPTATIFLPLNEANSNLLNRRTPTFDEHLQRWNSGNAGRILETCRLASLNYLIQRKTIVVAKRCIHSVPNDDLLAESNF</sequence>
<gene>
    <name evidence="1" type="ORF">MtrDRAFT_AC148289g33v2</name>
</gene>
<evidence type="ECO:0000313" key="1">
    <source>
        <dbReference type="EMBL" id="ABD28375.2"/>
    </source>
</evidence>
<accession>Q2HW08</accession>
<organism evidence="1">
    <name type="scientific">Medicago truncatula</name>
    <name type="common">Barrel medic</name>
    <name type="synonym">Medicago tribuloides</name>
    <dbReference type="NCBI Taxonomy" id="3880"/>
    <lineage>
        <taxon>Eukaryota</taxon>
        <taxon>Viridiplantae</taxon>
        <taxon>Streptophyta</taxon>
        <taxon>Embryophyta</taxon>
        <taxon>Tracheophyta</taxon>
        <taxon>Spermatophyta</taxon>
        <taxon>Magnoliopsida</taxon>
        <taxon>eudicotyledons</taxon>
        <taxon>Gunneridae</taxon>
        <taxon>Pentapetalae</taxon>
        <taxon>rosids</taxon>
        <taxon>fabids</taxon>
        <taxon>Fabales</taxon>
        <taxon>Fabaceae</taxon>
        <taxon>Papilionoideae</taxon>
        <taxon>50 kb inversion clade</taxon>
        <taxon>NPAAA clade</taxon>
        <taxon>Hologalegina</taxon>
        <taxon>IRL clade</taxon>
        <taxon>Trifolieae</taxon>
        <taxon>Medicago</taxon>
    </lineage>
</organism>
<protein>
    <submittedName>
        <fullName evidence="1">Uncharacterized protein</fullName>
    </submittedName>
</protein>
<dbReference type="EMBL" id="AC148289">
    <property type="protein sequence ID" value="ABD28375.2"/>
    <property type="molecule type" value="Genomic_DNA"/>
</dbReference>
<dbReference type="AlphaFoldDB" id="Q2HW08"/>
<proteinExistence type="predicted"/>
<reference evidence="1" key="1">
    <citation type="submission" date="2004-05" db="EMBL/GenBank/DDBJ databases">
        <authorList>
            <person name="Town C.D."/>
        </authorList>
    </citation>
    <scope>NUCLEOTIDE SEQUENCE</scope>
</reference>